<dbReference type="InterPro" id="IPR011256">
    <property type="entry name" value="Reg_factor_effector_dom_sf"/>
</dbReference>
<dbReference type="Proteomes" id="UP000093226">
    <property type="component" value="Unassembled WGS sequence"/>
</dbReference>
<evidence type="ECO:0008006" key="8">
    <source>
        <dbReference type="Google" id="ProtNLM"/>
    </source>
</evidence>
<feature type="transmembrane region" description="Helical" evidence="1">
    <location>
        <begin position="6"/>
        <end position="25"/>
    </location>
</feature>
<reference evidence="2 7" key="4">
    <citation type="submission" date="2019-07" db="EMBL/GenBank/DDBJ databases">
        <title>Whole genome shotgun sequence of Flavobacterium glycines NBRC 105008.</title>
        <authorList>
            <person name="Hosoyama A."/>
            <person name="Uohara A."/>
            <person name="Ohji S."/>
            <person name="Ichikawa N."/>
        </authorList>
    </citation>
    <scope>NUCLEOTIDE SEQUENCE [LARGE SCALE GENOMIC DNA]</scope>
    <source>
        <strain evidence="2 7">NBRC 105008</strain>
    </source>
</reference>
<keyword evidence="1" id="KW-0472">Membrane</keyword>
<dbReference type="RefSeq" id="WP_066327042.1">
    <property type="nucleotide sequence ID" value="NZ_BJVF01000001.1"/>
</dbReference>
<organism evidence="3 5">
    <name type="scientific">Flavobacterium glycines</name>
    <dbReference type="NCBI Taxonomy" id="551990"/>
    <lineage>
        <taxon>Bacteria</taxon>
        <taxon>Pseudomonadati</taxon>
        <taxon>Bacteroidota</taxon>
        <taxon>Flavobacteriia</taxon>
        <taxon>Flavobacteriales</taxon>
        <taxon>Flavobacteriaceae</taxon>
        <taxon>Flavobacterium</taxon>
    </lineage>
</organism>
<comment type="caution">
    <text evidence="3">The sequence shown here is derived from an EMBL/GenBank/DDBJ whole genome shotgun (WGS) entry which is preliminary data.</text>
</comment>
<dbReference type="EMBL" id="FNEO01000001">
    <property type="protein sequence ID" value="SDI87907.1"/>
    <property type="molecule type" value="Genomic_DNA"/>
</dbReference>
<reference evidence="4 6" key="3">
    <citation type="submission" date="2016-10" db="EMBL/GenBank/DDBJ databases">
        <authorList>
            <person name="Varghese N."/>
            <person name="Submissions S."/>
        </authorList>
    </citation>
    <scope>NUCLEOTIDE SEQUENCE [LARGE SCALE GENOMIC DNA]</scope>
    <source>
        <strain evidence="4 6">Gm-149</strain>
    </source>
</reference>
<dbReference type="Gene3D" id="3.20.80.10">
    <property type="entry name" value="Regulatory factor, effector binding domain"/>
    <property type="match status" value="1"/>
</dbReference>
<proteinExistence type="predicted"/>
<evidence type="ECO:0000313" key="6">
    <source>
        <dbReference type="Proteomes" id="UP000182367"/>
    </source>
</evidence>
<keyword evidence="1" id="KW-0812">Transmembrane</keyword>
<dbReference type="OrthoDB" id="1421367at2"/>
<evidence type="ECO:0000313" key="2">
    <source>
        <dbReference type="EMBL" id="GEL09936.1"/>
    </source>
</evidence>
<evidence type="ECO:0000313" key="3">
    <source>
        <dbReference type="EMBL" id="OCB72450.1"/>
    </source>
</evidence>
<dbReference type="EMBL" id="BJVF01000001">
    <property type="protein sequence ID" value="GEL09936.1"/>
    <property type="molecule type" value="Genomic_DNA"/>
</dbReference>
<gene>
    <name evidence="3" type="ORF">FBGL_07340</name>
    <name evidence="2" type="ORF">FGL01_06750</name>
    <name evidence="4" type="ORF">SAMN05192550_1045</name>
</gene>
<dbReference type="EMBL" id="LVEO01000013">
    <property type="protein sequence ID" value="OCB72450.1"/>
    <property type="molecule type" value="Genomic_DNA"/>
</dbReference>
<keyword evidence="1" id="KW-1133">Transmembrane helix</keyword>
<protein>
    <recommendedName>
        <fullName evidence="8">Effector-binding domain-containing protein</fullName>
    </recommendedName>
</protein>
<reference evidence="3" key="2">
    <citation type="submission" date="2016-03" db="EMBL/GenBank/DDBJ databases">
        <authorList>
            <person name="Ploux O."/>
        </authorList>
    </citation>
    <scope>NUCLEOTIDE SEQUENCE</scope>
    <source>
        <strain evidence="3">NBRC 105008</strain>
    </source>
</reference>
<evidence type="ECO:0000256" key="1">
    <source>
        <dbReference type="SAM" id="Phobius"/>
    </source>
</evidence>
<reference evidence="5" key="1">
    <citation type="submission" date="2016-03" db="EMBL/GenBank/DDBJ databases">
        <title>Draft genome sequence of Paenibacillus glacialis DSM 22343.</title>
        <authorList>
            <person name="Shin S.-K."/>
            <person name="Yi H."/>
        </authorList>
    </citation>
    <scope>NUCLEOTIDE SEQUENCE [LARGE SCALE GENOMIC DNA]</scope>
    <source>
        <strain evidence="5">NBRC 105008</strain>
    </source>
</reference>
<evidence type="ECO:0000313" key="5">
    <source>
        <dbReference type="Proteomes" id="UP000093226"/>
    </source>
</evidence>
<evidence type="ECO:0000313" key="7">
    <source>
        <dbReference type="Proteomes" id="UP000321579"/>
    </source>
</evidence>
<sequence>MGRKHLYIIGLSSLLSVSLIWYFFIKKNDYSISFKVKAAPGTVFYGIQAWSATQQGNVSVLKKKNFNFIEQEIENGYVDLVYCWNIQSVNDSVSKVNVGIKDLNNSFYNRITLPFFNTSFKTEQVGNVKAVKEALEEHIKNFKIKIDGVGKSEETFVAYINLKCSLEKKAQAMMKNDAIITGFLHSNSIRITGRPYVEINHWDQDNELLDFNYCFPINKATKMIVDEQVKFKTLASVKGLQATYWGNFMTSDRAWFALLDYAKRHGYNLANKPLEHFLANPFDGGDELTWEAKIIIPFALK</sequence>
<name>A0A1B9DRY3_9FLAO</name>
<keyword evidence="6" id="KW-1185">Reference proteome</keyword>
<dbReference type="Proteomes" id="UP000182367">
    <property type="component" value="Unassembled WGS sequence"/>
</dbReference>
<dbReference type="STRING" id="551990.SAMN05192550_1045"/>
<dbReference type="Proteomes" id="UP000321579">
    <property type="component" value="Unassembled WGS sequence"/>
</dbReference>
<evidence type="ECO:0000313" key="4">
    <source>
        <dbReference type="EMBL" id="SDI87907.1"/>
    </source>
</evidence>
<dbReference type="AlphaFoldDB" id="A0A1B9DRY3"/>
<accession>A0A1B9DRY3</accession>